<evidence type="ECO:0000256" key="6">
    <source>
        <dbReference type="ARBA" id="ARBA00022833"/>
    </source>
</evidence>
<proteinExistence type="predicted"/>
<dbReference type="Gene3D" id="2.70.70.10">
    <property type="entry name" value="Glucose Permease (Domain IIA)"/>
    <property type="match status" value="1"/>
</dbReference>
<keyword evidence="7" id="KW-0482">Metalloprotease</keyword>
<dbReference type="CDD" id="cd12797">
    <property type="entry name" value="M23_peptidase"/>
    <property type="match status" value="1"/>
</dbReference>
<dbReference type="InterPro" id="IPR045834">
    <property type="entry name" value="Csd3_N2"/>
</dbReference>
<feature type="domain" description="DD-carboxypeptidase/endopeptidase Mpg-like N-terminal" evidence="10">
    <location>
        <begin position="71"/>
        <end position="137"/>
    </location>
</feature>
<feature type="domain" description="Csd3-like second N-terminal" evidence="9">
    <location>
        <begin position="162"/>
        <end position="280"/>
    </location>
</feature>
<comment type="caution">
    <text evidence="11">The sequence shown here is derived from an EMBL/GenBank/DDBJ whole genome shotgun (WGS) entry which is preliminary data.</text>
</comment>
<dbReference type="PANTHER" id="PTHR21666">
    <property type="entry name" value="PEPTIDASE-RELATED"/>
    <property type="match status" value="1"/>
</dbReference>
<dbReference type="InterPro" id="IPR054512">
    <property type="entry name" value="NMB0315-like_N"/>
</dbReference>
<keyword evidence="12" id="KW-1185">Reference proteome</keyword>
<evidence type="ECO:0000313" key="12">
    <source>
        <dbReference type="Proteomes" id="UP001165395"/>
    </source>
</evidence>
<dbReference type="SUPFAM" id="SSF51261">
    <property type="entry name" value="Duplicated hybrid motif"/>
    <property type="match status" value="1"/>
</dbReference>
<evidence type="ECO:0000259" key="10">
    <source>
        <dbReference type="Pfam" id="PF22310"/>
    </source>
</evidence>
<dbReference type="Pfam" id="PF22310">
    <property type="entry name" value="NMB0315_dom_I"/>
    <property type="match status" value="1"/>
</dbReference>
<comment type="subcellular location">
    <subcellularLocation>
        <location evidence="2">Cell envelope</location>
    </subcellularLocation>
</comment>
<accession>A0ABS8D2E1</accession>
<dbReference type="Pfam" id="PF01551">
    <property type="entry name" value="Peptidase_M23"/>
    <property type="match status" value="1"/>
</dbReference>
<keyword evidence="5" id="KW-0378">Hydrolase</keyword>
<dbReference type="Proteomes" id="UP001165395">
    <property type="component" value="Unassembled WGS sequence"/>
</dbReference>
<name>A0ABS8D2E1_9NEIS</name>
<evidence type="ECO:0000256" key="3">
    <source>
        <dbReference type="ARBA" id="ARBA00022670"/>
    </source>
</evidence>
<protein>
    <submittedName>
        <fullName evidence="11">Peptidoglycan DD-metalloendopeptidase family protein</fullName>
    </submittedName>
</protein>
<comment type="cofactor">
    <cofactor evidence="1">
        <name>Zn(2+)</name>
        <dbReference type="ChEBI" id="CHEBI:29105"/>
    </cofactor>
</comment>
<dbReference type="Pfam" id="PF19425">
    <property type="entry name" value="Csd3_N2"/>
    <property type="match status" value="1"/>
</dbReference>
<dbReference type="InterPro" id="IPR050570">
    <property type="entry name" value="Cell_wall_metabolism_enzyme"/>
</dbReference>
<dbReference type="InterPro" id="IPR011055">
    <property type="entry name" value="Dup_hybrid_motif"/>
</dbReference>
<evidence type="ECO:0000256" key="1">
    <source>
        <dbReference type="ARBA" id="ARBA00001947"/>
    </source>
</evidence>
<dbReference type="EMBL" id="JAJBZT010000001">
    <property type="protein sequence ID" value="MCB6182143.1"/>
    <property type="molecule type" value="Genomic_DNA"/>
</dbReference>
<dbReference type="PANTHER" id="PTHR21666:SF288">
    <property type="entry name" value="CELL DIVISION PROTEIN YTFB"/>
    <property type="match status" value="1"/>
</dbReference>
<gene>
    <name evidence="11" type="ORF">LIN78_01050</name>
</gene>
<keyword evidence="4" id="KW-0479">Metal-binding</keyword>
<evidence type="ECO:0000313" key="11">
    <source>
        <dbReference type="EMBL" id="MCB6182143.1"/>
    </source>
</evidence>
<evidence type="ECO:0000256" key="5">
    <source>
        <dbReference type="ARBA" id="ARBA00022801"/>
    </source>
</evidence>
<evidence type="ECO:0000259" key="9">
    <source>
        <dbReference type="Pfam" id="PF19425"/>
    </source>
</evidence>
<evidence type="ECO:0000256" key="4">
    <source>
        <dbReference type="ARBA" id="ARBA00022723"/>
    </source>
</evidence>
<feature type="domain" description="M23ase beta-sheet core" evidence="8">
    <location>
        <begin position="293"/>
        <end position="389"/>
    </location>
</feature>
<organism evidence="11 12">
    <name type="scientific">Leeia speluncae</name>
    <dbReference type="NCBI Taxonomy" id="2884804"/>
    <lineage>
        <taxon>Bacteria</taxon>
        <taxon>Pseudomonadati</taxon>
        <taxon>Pseudomonadota</taxon>
        <taxon>Betaproteobacteria</taxon>
        <taxon>Neisseriales</taxon>
        <taxon>Leeiaceae</taxon>
        <taxon>Leeia</taxon>
    </lineage>
</organism>
<reference evidence="11" key="1">
    <citation type="submission" date="2021-10" db="EMBL/GenBank/DDBJ databases">
        <title>The complete genome sequence of Leeia sp. TBRC 13508.</title>
        <authorList>
            <person name="Charoenyingcharoen P."/>
            <person name="Yukphan P."/>
        </authorList>
    </citation>
    <scope>NUCLEOTIDE SEQUENCE</scope>
    <source>
        <strain evidence="11">TBRC 13508</strain>
    </source>
</reference>
<dbReference type="RefSeq" id="WP_227177617.1">
    <property type="nucleotide sequence ID" value="NZ_JAJBZT010000001.1"/>
</dbReference>
<evidence type="ECO:0000259" key="8">
    <source>
        <dbReference type="Pfam" id="PF01551"/>
    </source>
</evidence>
<sequence length="431" mass="46842">MTKKTILTEKSGKKRIRWTIVLTSLPVLVGAGAFAIVQPSETTAPIEQRWVTNDVEMPVVANDETLVLNKEERIQSGDSLAAVLARMGISDPAALKFLREQGSLQGLQQIRAGKVLQATTDLDGSLIKLSFTDSDGKEVRVEQKGNSFQVIRGDLTLDYNVAMTAGTITNSLFGATDAAGLPDDIATELADMFGSEINFHKGLKKGDRFKVVYETFSYQGRVVKTGKLLAAEFVNGSKTYRAVSFTAPNGRTEFYTPEGENLRKAFLQSPMEFTRVTSGFAMRLHPVLGQWKQHKGVDYGAPTGTKVKVTADGVVSFAGVKNGYGNVVEVKHFGDYSTLYAHLSGFAPGLKVGTKVQQGDLIAFVGQTGWATGPHLHYEFKVAGEAKDPLSTVVPLAMPLDPKLKPLFTKQTGELMAKFDLMEHAWGKSLD</sequence>
<evidence type="ECO:0000256" key="2">
    <source>
        <dbReference type="ARBA" id="ARBA00004196"/>
    </source>
</evidence>
<keyword evidence="6" id="KW-0862">Zinc</keyword>
<evidence type="ECO:0000256" key="7">
    <source>
        <dbReference type="ARBA" id="ARBA00023049"/>
    </source>
</evidence>
<keyword evidence="3" id="KW-0645">Protease</keyword>
<dbReference type="Gene3D" id="3.10.450.350">
    <property type="match status" value="2"/>
</dbReference>
<dbReference type="InterPro" id="IPR016047">
    <property type="entry name" value="M23ase_b-sheet_dom"/>
</dbReference>